<reference evidence="1 2" key="1">
    <citation type="submission" date="2020-08" db="EMBL/GenBank/DDBJ databases">
        <title>Genomic Encyclopedia of Type Strains, Phase IV (KMG-IV): sequencing the most valuable type-strain genomes for metagenomic binning, comparative biology and taxonomic classification.</title>
        <authorList>
            <person name="Goeker M."/>
        </authorList>
    </citation>
    <scope>NUCLEOTIDE SEQUENCE [LARGE SCALE GENOMIC DNA]</scope>
    <source>
        <strain evidence="1 2">DSM 17075</strain>
    </source>
</reference>
<keyword evidence="2" id="KW-1185">Reference proteome</keyword>
<sequence>MLEWFMAKMKREFGVEVNMEEVGYEAYAFDHEEIDDLLIPAEHVAKLPNPLLLEAFMYVDAEGNELGRVPVTPRRLSKIDRNRESHGSLFLFFSASNSI</sequence>
<evidence type="ECO:0000313" key="2">
    <source>
        <dbReference type="Proteomes" id="UP000559598"/>
    </source>
</evidence>
<name>A0A840DVV1_9BACL</name>
<proteinExistence type="predicted"/>
<organism evidence="1 2">
    <name type="scientific">Anoxybacteroides voinovskiense</name>
    <dbReference type="NCBI Taxonomy" id="230470"/>
    <lineage>
        <taxon>Bacteria</taxon>
        <taxon>Bacillati</taxon>
        <taxon>Bacillota</taxon>
        <taxon>Bacilli</taxon>
        <taxon>Bacillales</taxon>
        <taxon>Anoxybacillaceae</taxon>
        <taxon>Anoxybacteroides</taxon>
    </lineage>
</organism>
<protein>
    <submittedName>
        <fullName evidence="1">Uncharacterized protein</fullName>
    </submittedName>
</protein>
<comment type="caution">
    <text evidence="1">The sequence shown here is derived from an EMBL/GenBank/DDBJ whole genome shotgun (WGS) entry which is preliminary data.</text>
</comment>
<evidence type="ECO:0000313" key="1">
    <source>
        <dbReference type="EMBL" id="MBB4075695.1"/>
    </source>
</evidence>
<accession>A0A840DVV1</accession>
<gene>
    <name evidence="1" type="ORF">GGR02_003549</name>
</gene>
<dbReference type="EMBL" id="JACIDE010000047">
    <property type="protein sequence ID" value="MBB4075695.1"/>
    <property type="molecule type" value="Genomic_DNA"/>
</dbReference>
<dbReference type="Proteomes" id="UP000559598">
    <property type="component" value="Unassembled WGS sequence"/>
</dbReference>
<dbReference type="AlphaFoldDB" id="A0A840DVV1"/>
<dbReference type="RefSeq" id="WP_183186143.1">
    <property type="nucleotide sequence ID" value="NZ_BMNP01000050.1"/>
</dbReference>